<evidence type="ECO:0008006" key="3">
    <source>
        <dbReference type="Google" id="ProtNLM"/>
    </source>
</evidence>
<comment type="caution">
    <text evidence="1">The sequence shown here is derived from an EMBL/GenBank/DDBJ whole genome shotgun (WGS) entry which is preliminary data.</text>
</comment>
<name>A0A812TRI7_SYMPI</name>
<proteinExistence type="predicted"/>
<feature type="non-terminal residue" evidence="1">
    <location>
        <position position="1"/>
    </location>
</feature>
<evidence type="ECO:0000313" key="2">
    <source>
        <dbReference type="Proteomes" id="UP000649617"/>
    </source>
</evidence>
<keyword evidence="2" id="KW-1185">Reference proteome</keyword>
<dbReference type="EMBL" id="CAJNIZ010033814">
    <property type="protein sequence ID" value="CAE7548121.1"/>
    <property type="molecule type" value="Genomic_DNA"/>
</dbReference>
<dbReference type="SUPFAM" id="SSF47473">
    <property type="entry name" value="EF-hand"/>
    <property type="match status" value="1"/>
</dbReference>
<sequence>EFKKQLDDPLVKAYFSGLDIDPSEASIIFAILDADKSDELKIDEFVNGTMKLKGAATKLDVMTMMFDNTKQAMKFNNLCEFA</sequence>
<dbReference type="AlphaFoldDB" id="A0A812TRI7"/>
<evidence type="ECO:0000313" key="1">
    <source>
        <dbReference type="EMBL" id="CAE7548121.1"/>
    </source>
</evidence>
<organism evidence="1 2">
    <name type="scientific">Symbiodinium pilosum</name>
    <name type="common">Dinoflagellate</name>
    <dbReference type="NCBI Taxonomy" id="2952"/>
    <lineage>
        <taxon>Eukaryota</taxon>
        <taxon>Sar</taxon>
        <taxon>Alveolata</taxon>
        <taxon>Dinophyceae</taxon>
        <taxon>Suessiales</taxon>
        <taxon>Symbiodiniaceae</taxon>
        <taxon>Symbiodinium</taxon>
    </lineage>
</organism>
<dbReference type="Proteomes" id="UP000649617">
    <property type="component" value="Unassembled WGS sequence"/>
</dbReference>
<reference evidence="1" key="1">
    <citation type="submission" date="2021-02" db="EMBL/GenBank/DDBJ databases">
        <authorList>
            <person name="Dougan E. K."/>
            <person name="Rhodes N."/>
            <person name="Thang M."/>
            <person name="Chan C."/>
        </authorList>
    </citation>
    <scope>NUCLEOTIDE SEQUENCE</scope>
</reference>
<gene>
    <name evidence="1" type="ORF">SPIL2461_LOCUS14550</name>
</gene>
<accession>A0A812TRI7</accession>
<feature type="non-terminal residue" evidence="1">
    <location>
        <position position="82"/>
    </location>
</feature>
<dbReference type="Gene3D" id="1.10.238.10">
    <property type="entry name" value="EF-hand"/>
    <property type="match status" value="1"/>
</dbReference>
<protein>
    <recommendedName>
        <fullName evidence="3">EF-hand domain-containing protein</fullName>
    </recommendedName>
</protein>
<dbReference type="InterPro" id="IPR011992">
    <property type="entry name" value="EF-hand-dom_pair"/>
</dbReference>
<dbReference type="OrthoDB" id="442005at2759"/>